<evidence type="ECO:0000256" key="5">
    <source>
        <dbReference type="ARBA" id="ARBA00022692"/>
    </source>
</evidence>
<evidence type="ECO:0000256" key="7">
    <source>
        <dbReference type="ARBA" id="ARBA00022927"/>
    </source>
</evidence>
<dbReference type="GO" id="GO:1903955">
    <property type="term" value="P:positive regulation of protein targeting to mitochondrion"/>
    <property type="evidence" value="ECO:0007669"/>
    <property type="project" value="TreeGrafter"/>
</dbReference>
<keyword evidence="9" id="KW-0496">Mitochondrion</keyword>
<organism evidence="12 13">
    <name type="scientific">Sarcoptes scabiei</name>
    <name type="common">Itch mite</name>
    <name type="synonym">Acarus scabiei</name>
    <dbReference type="NCBI Taxonomy" id="52283"/>
    <lineage>
        <taxon>Eukaryota</taxon>
        <taxon>Metazoa</taxon>
        <taxon>Ecdysozoa</taxon>
        <taxon>Arthropoda</taxon>
        <taxon>Chelicerata</taxon>
        <taxon>Arachnida</taxon>
        <taxon>Acari</taxon>
        <taxon>Acariformes</taxon>
        <taxon>Sarcoptiformes</taxon>
        <taxon>Astigmata</taxon>
        <taxon>Psoroptidia</taxon>
        <taxon>Sarcoptoidea</taxon>
        <taxon>Sarcoptidae</taxon>
        <taxon>Sarcoptinae</taxon>
        <taxon>Sarcoptes</taxon>
    </lineage>
</organism>
<evidence type="ECO:0000313" key="12">
    <source>
        <dbReference type="EMBL" id="KPM05482.1"/>
    </source>
</evidence>
<evidence type="ECO:0000256" key="8">
    <source>
        <dbReference type="ARBA" id="ARBA00022989"/>
    </source>
</evidence>
<evidence type="ECO:0000256" key="2">
    <source>
        <dbReference type="ARBA" id="ARBA00010917"/>
    </source>
</evidence>
<dbReference type="AlphaFoldDB" id="A0A132A3A0"/>
<evidence type="ECO:0000256" key="9">
    <source>
        <dbReference type="ARBA" id="ARBA00023128"/>
    </source>
</evidence>
<dbReference type="Pfam" id="PF08038">
    <property type="entry name" value="Tom7"/>
    <property type="match status" value="1"/>
</dbReference>
<sequence>MFSLQPEPTGAKARLNNLLQIVRVVYQYGFIPYVIYLGIQKGADPGMPEINLKSEHLHLVNNQ</sequence>
<dbReference type="EMBL" id="JXLN01010309">
    <property type="protein sequence ID" value="KPM05482.1"/>
    <property type="molecule type" value="Genomic_DNA"/>
</dbReference>
<keyword evidence="12" id="KW-0675">Receptor</keyword>
<evidence type="ECO:0000256" key="3">
    <source>
        <dbReference type="ARBA" id="ARBA00014537"/>
    </source>
</evidence>
<evidence type="ECO:0000256" key="6">
    <source>
        <dbReference type="ARBA" id="ARBA00022787"/>
    </source>
</evidence>
<accession>A0A132A3A0</accession>
<keyword evidence="5" id="KW-0812">Transmembrane</keyword>
<reference evidence="12 13" key="1">
    <citation type="journal article" date="2015" name="Parasit. Vectors">
        <title>Draft genome of the scabies mite.</title>
        <authorList>
            <person name="Rider S.D.Jr."/>
            <person name="Morgan M.S."/>
            <person name="Arlian L.G."/>
        </authorList>
    </citation>
    <scope>NUCLEOTIDE SEQUENCE [LARGE SCALE GENOMIC DNA]</scope>
    <source>
        <strain evidence="12">Arlian Lab</strain>
    </source>
</reference>
<evidence type="ECO:0000256" key="1">
    <source>
        <dbReference type="ARBA" id="ARBA00004572"/>
    </source>
</evidence>
<keyword evidence="7" id="KW-0653">Protein transport</keyword>
<comment type="caution">
    <text evidence="12">The sequence shown here is derived from an EMBL/GenBank/DDBJ whole genome shotgun (WGS) entry which is preliminary data.</text>
</comment>
<keyword evidence="4" id="KW-0813">Transport</keyword>
<evidence type="ECO:0000313" key="13">
    <source>
        <dbReference type="Proteomes" id="UP000616769"/>
    </source>
</evidence>
<keyword evidence="6" id="KW-1000">Mitochondrion outer membrane</keyword>
<dbReference type="VEuPathDB" id="VectorBase:SSCA002369"/>
<evidence type="ECO:0000256" key="4">
    <source>
        <dbReference type="ARBA" id="ARBA00022448"/>
    </source>
</evidence>
<dbReference type="GO" id="GO:0030150">
    <property type="term" value="P:protein import into mitochondrial matrix"/>
    <property type="evidence" value="ECO:0007669"/>
    <property type="project" value="InterPro"/>
</dbReference>
<comment type="similarity">
    <text evidence="2">Belongs to the Tom7 family.</text>
</comment>
<evidence type="ECO:0000256" key="10">
    <source>
        <dbReference type="ARBA" id="ARBA00023136"/>
    </source>
</evidence>
<protein>
    <recommendedName>
        <fullName evidence="3">Mitochondrial import receptor subunit TOM7 homolog</fullName>
    </recommendedName>
    <alternativeName>
        <fullName evidence="11">Translocase of outer membrane 7 kDa subunit homolog</fullName>
    </alternativeName>
</protein>
<proteinExistence type="inferred from homology"/>
<keyword evidence="8" id="KW-1133">Transmembrane helix</keyword>
<gene>
    <name evidence="12" type="ORF">QR98_0039460</name>
</gene>
<dbReference type="PANTHER" id="PTHR46722">
    <property type="entry name" value="MITOCHONDRIAL IMPORT RECEPTOR SUBUNIT TOM7 HOMOLOG"/>
    <property type="match status" value="1"/>
</dbReference>
<dbReference type="InterPro" id="IPR012621">
    <property type="entry name" value="Tom7"/>
</dbReference>
<dbReference type="Proteomes" id="UP000616769">
    <property type="component" value="Unassembled WGS sequence"/>
</dbReference>
<keyword evidence="10" id="KW-0472">Membrane</keyword>
<dbReference type="GO" id="GO:0005742">
    <property type="term" value="C:mitochondrial outer membrane translocase complex"/>
    <property type="evidence" value="ECO:0007669"/>
    <property type="project" value="InterPro"/>
</dbReference>
<comment type="subcellular location">
    <subcellularLocation>
        <location evidence="1">Mitochondrion outer membrane</location>
        <topology evidence="1">Single-pass membrane protein</topology>
    </subcellularLocation>
</comment>
<dbReference type="PANTHER" id="PTHR46722:SF1">
    <property type="entry name" value="MITOCHONDRIAL IMPORT RECEPTOR SUBUNIT TOM7 HOMOLOG"/>
    <property type="match status" value="1"/>
</dbReference>
<name>A0A132A3A0_SARSC</name>
<evidence type="ECO:0000256" key="11">
    <source>
        <dbReference type="ARBA" id="ARBA00032786"/>
    </source>
</evidence>